<comment type="caution">
    <text evidence="3">The sequence shown here is derived from an EMBL/GenBank/DDBJ whole genome shotgun (WGS) entry which is preliminary data.</text>
</comment>
<dbReference type="Gene3D" id="3.40.50.2300">
    <property type="match status" value="1"/>
</dbReference>
<dbReference type="Proteomes" id="UP000802098">
    <property type="component" value="Unassembled WGS sequence"/>
</dbReference>
<dbReference type="SMART" id="SM00448">
    <property type="entry name" value="REC"/>
    <property type="match status" value="1"/>
</dbReference>
<proteinExistence type="predicted"/>
<dbReference type="Pfam" id="PF00072">
    <property type="entry name" value="Response_reg"/>
    <property type="match status" value="1"/>
</dbReference>
<keyword evidence="4" id="KW-1185">Reference proteome</keyword>
<dbReference type="PANTHER" id="PTHR37299:SF1">
    <property type="entry name" value="STAGE 0 SPORULATION PROTEIN A HOMOLOG"/>
    <property type="match status" value="1"/>
</dbReference>
<reference evidence="3 4" key="1">
    <citation type="submission" date="2020-03" db="EMBL/GenBank/DDBJ databases">
        <title>Rubrivivax benzoatilyticus JA2 (sequenced after 10 years sub-culturing).</title>
        <authorList>
            <person name="Gupta D."/>
            <person name="Chintalapati S."/>
            <person name="Chintalapati V.R."/>
        </authorList>
    </citation>
    <scope>NUCLEOTIDE SEQUENCE [LARGE SCALE GENOMIC DNA]</scope>
    <source>
        <strain evidence="3 4">JA2-Mal</strain>
    </source>
</reference>
<dbReference type="PANTHER" id="PTHR37299">
    <property type="entry name" value="TRANSCRIPTIONAL REGULATOR-RELATED"/>
    <property type="match status" value="1"/>
</dbReference>
<name>A0ABX0HYT7_9BURK</name>
<gene>
    <name evidence="3" type="ORF">G7087_11630</name>
</gene>
<organism evidence="3 4">
    <name type="scientific">Rubrivivax benzoatilyticus</name>
    <dbReference type="NCBI Taxonomy" id="316997"/>
    <lineage>
        <taxon>Bacteria</taxon>
        <taxon>Pseudomonadati</taxon>
        <taxon>Pseudomonadota</taxon>
        <taxon>Betaproteobacteria</taxon>
        <taxon>Burkholderiales</taxon>
        <taxon>Sphaerotilaceae</taxon>
        <taxon>Rubrivivax</taxon>
    </lineage>
</organism>
<dbReference type="PROSITE" id="PS50110">
    <property type="entry name" value="RESPONSE_REGULATORY"/>
    <property type="match status" value="1"/>
</dbReference>
<feature type="modified residue" description="4-aspartylphosphate" evidence="1">
    <location>
        <position position="58"/>
    </location>
</feature>
<dbReference type="RefSeq" id="WP_029718802.1">
    <property type="nucleotide sequence ID" value="NZ_JAAOCD010000005.1"/>
</dbReference>
<dbReference type="InterPro" id="IPR011006">
    <property type="entry name" value="CheY-like_superfamily"/>
</dbReference>
<accession>A0ABX0HYT7</accession>
<dbReference type="SMART" id="SM00850">
    <property type="entry name" value="LytTR"/>
    <property type="match status" value="1"/>
</dbReference>
<dbReference type="SUPFAM" id="SSF52172">
    <property type="entry name" value="CheY-like"/>
    <property type="match status" value="1"/>
</dbReference>
<dbReference type="InterPro" id="IPR007492">
    <property type="entry name" value="LytTR_DNA-bd_dom"/>
</dbReference>
<feature type="domain" description="Response regulatory" evidence="2">
    <location>
        <begin position="3"/>
        <end position="121"/>
    </location>
</feature>
<dbReference type="InterPro" id="IPR046947">
    <property type="entry name" value="LytR-like"/>
</dbReference>
<dbReference type="Gene3D" id="2.40.50.1020">
    <property type="entry name" value="LytTr DNA-binding domain"/>
    <property type="match status" value="1"/>
</dbReference>
<protein>
    <submittedName>
        <fullName evidence="3">Response regulator transcription factor</fullName>
    </submittedName>
</protein>
<dbReference type="InterPro" id="IPR001789">
    <property type="entry name" value="Sig_transdc_resp-reg_receiver"/>
</dbReference>
<sequence length="242" mass="27332">MIRIAICDDVPDELEHLSSLTRRYLGEHELDAEVSTFAHPDALLDALATKSFHLYLLDIVMPMVSGLELGQEIRRVDREAQIVYTTTEPQFALRAYAAQPLAYLVKPIAEAPLFEALALAVAKADVHDDRTFRVKSGDGLRVLRLADIACCEYQDHTAAVTLRDGDRIVSRTFRESFAEHCAPLLEDRRFVQCHAAYVVNLRHVERFSRDSFSLRHGKLVPIAEKRYAAVRDAYLDDLAGRP</sequence>
<evidence type="ECO:0000313" key="4">
    <source>
        <dbReference type="Proteomes" id="UP000802098"/>
    </source>
</evidence>
<dbReference type="EMBL" id="JAAOCD010000005">
    <property type="protein sequence ID" value="NHK99027.1"/>
    <property type="molecule type" value="Genomic_DNA"/>
</dbReference>
<evidence type="ECO:0000313" key="3">
    <source>
        <dbReference type="EMBL" id="NHK99027.1"/>
    </source>
</evidence>
<keyword evidence="1" id="KW-0597">Phosphoprotein</keyword>
<evidence type="ECO:0000259" key="2">
    <source>
        <dbReference type="PROSITE" id="PS50110"/>
    </source>
</evidence>
<evidence type="ECO:0000256" key="1">
    <source>
        <dbReference type="PROSITE-ProRule" id="PRU00169"/>
    </source>
</evidence>
<dbReference type="Pfam" id="PF04397">
    <property type="entry name" value="LytTR"/>
    <property type="match status" value="1"/>
</dbReference>